<organism evidence="3 4">
    <name type="scientific">Multifurca ochricompacta</name>
    <dbReference type="NCBI Taxonomy" id="376703"/>
    <lineage>
        <taxon>Eukaryota</taxon>
        <taxon>Fungi</taxon>
        <taxon>Dikarya</taxon>
        <taxon>Basidiomycota</taxon>
        <taxon>Agaricomycotina</taxon>
        <taxon>Agaricomycetes</taxon>
        <taxon>Russulales</taxon>
        <taxon>Russulaceae</taxon>
        <taxon>Multifurca</taxon>
    </lineage>
</organism>
<dbReference type="Proteomes" id="UP001203297">
    <property type="component" value="Unassembled WGS sequence"/>
</dbReference>
<evidence type="ECO:0000256" key="1">
    <source>
        <dbReference type="SAM" id="MobiDB-lite"/>
    </source>
</evidence>
<gene>
    <name evidence="3" type="ORF">B0F90DRAFT_1670652</name>
</gene>
<reference evidence="3" key="1">
    <citation type="journal article" date="2022" name="New Phytol.">
        <title>Evolutionary transition to the ectomycorrhizal habit in the genomes of a hyperdiverse lineage of mushroom-forming fungi.</title>
        <authorList>
            <person name="Looney B."/>
            <person name="Miyauchi S."/>
            <person name="Morin E."/>
            <person name="Drula E."/>
            <person name="Courty P.E."/>
            <person name="Kohler A."/>
            <person name="Kuo A."/>
            <person name="LaButti K."/>
            <person name="Pangilinan J."/>
            <person name="Lipzen A."/>
            <person name="Riley R."/>
            <person name="Andreopoulos W."/>
            <person name="He G."/>
            <person name="Johnson J."/>
            <person name="Nolan M."/>
            <person name="Tritt A."/>
            <person name="Barry K.W."/>
            <person name="Grigoriev I.V."/>
            <person name="Nagy L.G."/>
            <person name="Hibbett D."/>
            <person name="Henrissat B."/>
            <person name="Matheny P.B."/>
            <person name="Labbe J."/>
            <person name="Martin F.M."/>
        </authorList>
    </citation>
    <scope>NUCLEOTIDE SEQUENCE</scope>
    <source>
        <strain evidence="3">BPL690</strain>
    </source>
</reference>
<evidence type="ECO:0000256" key="2">
    <source>
        <dbReference type="SAM" id="SignalP"/>
    </source>
</evidence>
<feature type="compositionally biased region" description="Gly residues" evidence="1">
    <location>
        <begin position="220"/>
        <end position="231"/>
    </location>
</feature>
<feature type="chain" id="PRO_5042198475" evidence="2">
    <location>
        <begin position="21"/>
        <end position="231"/>
    </location>
</feature>
<feature type="signal peptide" evidence="2">
    <location>
        <begin position="1"/>
        <end position="20"/>
    </location>
</feature>
<name>A0AAD4LY00_9AGAM</name>
<evidence type="ECO:0000313" key="3">
    <source>
        <dbReference type="EMBL" id="KAI0293900.1"/>
    </source>
</evidence>
<sequence>MFKLCVWFCQAFLNIGGAVADANNTLGMIVNSRVNMGGFLVCGFLVYPATAYPKFKIWNAAEQFPLTPNTQAPALSNEPPFLMAKSTAHKKSKQGGKAKLALISLGKKAQAENNVLHKAAAAKENTAMMIPQPPSGSSVTSSRFNLQTAMHLEDNSNLLIIAKIIAMPQNKHAYAHKCGYFAEITNLGDVASDRDKDEEDDNDKDDEDREDDDDKDDGLEGNGGSSDTGNA</sequence>
<feature type="region of interest" description="Disordered" evidence="1">
    <location>
        <begin position="189"/>
        <end position="231"/>
    </location>
</feature>
<dbReference type="AlphaFoldDB" id="A0AAD4LY00"/>
<feature type="compositionally biased region" description="Acidic residues" evidence="1">
    <location>
        <begin position="196"/>
        <end position="219"/>
    </location>
</feature>
<evidence type="ECO:0000313" key="4">
    <source>
        <dbReference type="Proteomes" id="UP001203297"/>
    </source>
</evidence>
<accession>A0AAD4LY00</accession>
<protein>
    <submittedName>
        <fullName evidence="3">Uncharacterized protein</fullName>
    </submittedName>
</protein>
<comment type="caution">
    <text evidence="3">The sequence shown here is derived from an EMBL/GenBank/DDBJ whole genome shotgun (WGS) entry which is preliminary data.</text>
</comment>
<keyword evidence="4" id="KW-1185">Reference proteome</keyword>
<keyword evidence="2" id="KW-0732">Signal</keyword>
<dbReference type="EMBL" id="WTXG01000084">
    <property type="protein sequence ID" value="KAI0293900.1"/>
    <property type="molecule type" value="Genomic_DNA"/>
</dbReference>
<proteinExistence type="predicted"/>